<keyword evidence="2" id="KW-1185">Reference proteome</keyword>
<dbReference type="RefSeq" id="WP_162446347.1">
    <property type="nucleotide sequence ID" value="NZ_CP048222.1"/>
</dbReference>
<evidence type="ECO:0000313" key="1">
    <source>
        <dbReference type="EMBL" id="QHT70368.1"/>
    </source>
</evidence>
<name>A0A6C0GQL4_9BACT</name>
<proteinExistence type="predicted"/>
<dbReference type="Proteomes" id="UP000480178">
    <property type="component" value="Chromosome"/>
</dbReference>
<protein>
    <submittedName>
        <fullName evidence="1">Uncharacterized protein</fullName>
    </submittedName>
</protein>
<organism evidence="1 2">
    <name type="scientific">Rhodocytophaga rosea</name>
    <dbReference type="NCBI Taxonomy" id="2704465"/>
    <lineage>
        <taxon>Bacteria</taxon>
        <taxon>Pseudomonadati</taxon>
        <taxon>Bacteroidota</taxon>
        <taxon>Cytophagia</taxon>
        <taxon>Cytophagales</taxon>
        <taxon>Rhodocytophagaceae</taxon>
        <taxon>Rhodocytophaga</taxon>
    </lineage>
</organism>
<reference evidence="1 2" key="1">
    <citation type="submission" date="2020-01" db="EMBL/GenBank/DDBJ databases">
        <authorList>
            <person name="Kim M.K."/>
        </authorList>
    </citation>
    <scope>NUCLEOTIDE SEQUENCE [LARGE SCALE GENOMIC DNA]</scope>
    <source>
        <strain evidence="1 2">172606-1</strain>
    </source>
</reference>
<dbReference type="KEGG" id="rhoz:GXP67_28785"/>
<gene>
    <name evidence="1" type="ORF">GXP67_28785</name>
</gene>
<dbReference type="AlphaFoldDB" id="A0A6C0GQL4"/>
<evidence type="ECO:0000313" key="2">
    <source>
        <dbReference type="Proteomes" id="UP000480178"/>
    </source>
</evidence>
<sequence>MKDTTEIKDLNGGSSYGLSKKNIGYVGADFDSSFVFVQSFGSGNPHIIQLIDKRTGKELRKGTWVDANDKEQILLYLEDEHEELEVLKIYDVKNDNEIIVSDFKNSKCVQNVIGGLRNCVEIDTVTMNEIALKVDIDNEKIIKRYPR</sequence>
<accession>A0A6C0GQL4</accession>
<dbReference type="EMBL" id="CP048222">
    <property type="protein sequence ID" value="QHT70368.1"/>
    <property type="molecule type" value="Genomic_DNA"/>
</dbReference>